<comment type="caution">
    <text evidence="1">The sequence shown here is derived from an EMBL/GenBank/DDBJ whole genome shotgun (WGS) entry which is preliminary data.</text>
</comment>
<organism evidence="1 2">
    <name type="scientific">Lactuca sativa</name>
    <name type="common">Garden lettuce</name>
    <dbReference type="NCBI Taxonomy" id="4236"/>
    <lineage>
        <taxon>Eukaryota</taxon>
        <taxon>Viridiplantae</taxon>
        <taxon>Streptophyta</taxon>
        <taxon>Embryophyta</taxon>
        <taxon>Tracheophyta</taxon>
        <taxon>Spermatophyta</taxon>
        <taxon>Magnoliopsida</taxon>
        <taxon>eudicotyledons</taxon>
        <taxon>Gunneridae</taxon>
        <taxon>Pentapetalae</taxon>
        <taxon>asterids</taxon>
        <taxon>campanulids</taxon>
        <taxon>Asterales</taxon>
        <taxon>Asteraceae</taxon>
        <taxon>Cichorioideae</taxon>
        <taxon>Cichorieae</taxon>
        <taxon>Lactucinae</taxon>
        <taxon>Lactuca</taxon>
    </lineage>
</organism>
<dbReference type="Proteomes" id="UP000235145">
    <property type="component" value="Unassembled WGS sequence"/>
</dbReference>
<gene>
    <name evidence="1" type="ORF">LSAT_V11C200054800</name>
</gene>
<dbReference type="EMBL" id="NBSK02000002">
    <property type="protein sequence ID" value="KAJ0223813.1"/>
    <property type="molecule type" value="Genomic_DNA"/>
</dbReference>
<name>A0A9R1WH61_LACSA</name>
<sequence length="120" mass="13741">MSEYIPFEIQVDIIKRLPLKSLVRFRSCPLNSSTASTCMVQRCSRQQEKYVSFVDGETFSQQDLAPAVPMLSKFLVDLEIVGSSQGLLCLRGYYEDPGHPRYKFPTEMAVLFRGEQKPNR</sequence>
<evidence type="ECO:0008006" key="3">
    <source>
        <dbReference type="Google" id="ProtNLM"/>
    </source>
</evidence>
<protein>
    <recommendedName>
        <fullName evidence="3">F-box domain-containing protein</fullName>
    </recommendedName>
</protein>
<accession>A0A9R1WH61</accession>
<proteinExistence type="predicted"/>
<evidence type="ECO:0000313" key="1">
    <source>
        <dbReference type="EMBL" id="KAJ0223813.1"/>
    </source>
</evidence>
<keyword evidence="2" id="KW-1185">Reference proteome</keyword>
<dbReference type="AlphaFoldDB" id="A0A9R1WH61"/>
<reference evidence="1 2" key="1">
    <citation type="journal article" date="2017" name="Nat. Commun.">
        <title>Genome assembly with in vitro proximity ligation data and whole-genome triplication in lettuce.</title>
        <authorList>
            <person name="Reyes-Chin-Wo S."/>
            <person name="Wang Z."/>
            <person name="Yang X."/>
            <person name="Kozik A."/>
            <person name="Arikit S."/>
            <person name="Song C."/>
            <person name="Xia L."/>
            <person name="Froenicke L."/>
            <person name="Lavelle D.O."/>
            <person name="Truco M.J."/>
            <person name="Xia R."/>
            <person name="Zhu S."/>
            <person name="Xu C."/>
            <person name="Xu H."/>
            <person name="Xu X."/>
            <person name="Cox K."/>
            <person name="Korf I."/>
            <person name="Meyers B.C."/>
            <person name="Michelmore R.W."/>
        </authorList>
    </citation>
    <scope>NUCLEOTIDE SEQUENCE [LARGE SCALE GENOMIC DNA]</scope>
    <source>
        <strain evidence="2">cv. Salinas</strain>
        <tissue evidence="1">Seedlings</tissue>
    </source>
</reference>
<evidence type="ECO:0000313" key="2">
    <source>
        <dbReference type="Proteomes" id="UP000235145"/>
    </source>
</evidence>